<feature type="transmembrane region" description="Helical" evidence="6">
    <location>
        <begin position="73"/>
        <end position="95"/>
    </location>
</feature>
<evidence type="ECO:0000256" key="1">
    <source>
        <dbReference type="ARBA" id="ARBA00004651"/>
    </source>
</evidence>
<dbReference type="Proteomes" id="UP000252100">
    <property type="component" value="Chromosome"/>
</dbReference>
<dbReference type="Pfam" id="PF02690">
    <property type="entry name" value="Na_Pi_cotrans"/>
    <property type="match status" value="2"/>
</dbReference>
<evidence type="ECO:0000256" key="6">
    <source>
        <dbReference type="SAM" id="Phobius"/>
    </source>
</evidence>
<evidence type="ECO:0000256" key="2">
    <source>
        <dbReference type="ARBA" id="ARBA00022475"/>
    </source>
</evidence>
<dbReference type="GO" id="GO:0044341">
    <property type="term" value="P:sodium-dependent phosphate transport"/>
    <property type="evidence" value="ECO:0007669"/>
    <property type="project" value="InterPro"/>
</dbReference>
<keyword evidence="4 6" id="KW-1133">Transmembrane helix</keyword>
<evidence type="ECO:0000313" key="8">
    <source>
        <dbReference type="Proteomes" id="UP000252100"/>
    </source>
</evidence>
<feature type="transmembrane region" description="Helical" evidence="6">
    <location>
        <begin position="45"/>
        <end position="66"/>
    </location>
</feature>
<feature type="transmembrane region" description="Helical" evidence="6">
    <location>
        <begin position="288"/>
        <end position="308"/>
    </location>
</feature>
<accession>A0A345BUQ2</accession>
<comment type="subcellular location">
    <subcellularLocation>
        <location evidence="1">Cell membrane</location>
        <topology evidence="1">Multi-pass membrane protein</topology>
    </subcellularLocation>
</comment>
<dbReference type="GO" id="GO:0005886">
    <property type="term" value="C:plasma membrane"/>
    <property type="evidence" value="ECO:0007669"/>
    <property type="project" value="UniProtKB-SubCell"/>
</dbReference>
<reference evidence="7 8" key="1">
    <citation type="journal article" date="2018" name="J. Microbiol.">
        <title>Salicibibacter kimchii gen. nov., sp. nov., a moderately halophilic and alkalitolerant bacterium in the family Bacillaceae, isolated from kimchi.</title>
        <authorList>
            <person name="Jang J.Y."/>
            <person name="Oh Y.J."/>
            <person name="Lim S.K."/>
            <person name="Park H.K."/>
            <person name="Lee C."/>
            <person name="Kim J.Y."/>
            <person name="Lee M.A."/>
            <person name="Choi H.J."/>
        </authorList>
    </citation>
    <scope>NUCLEOTIDE SEQUENCE [LARGE SCALE GENOMIC DNA]</scope>
    <source>
        <strain evidence="7 8">NKC1-1</strain>
    </source>
</reference>
<feature type="transmembrane region" description="Helical" evidence="6">
    <location>
        <begin position="250"/>
        <end position="276"/>
    </location>
</feature>
<feature type="transmembrane region" description="Helical" evidence="6">
    <location>
        <begin position="107"/>
        <end position="128"/>
    </location>
</feature>
<organism evidence="7 8">
    <name type="scientific">Salicibibacter kimchii</name>
    <dbReference type="NCBI Taxonomy" id="2099786"/>
    <lineage>
        <taxon>Bacteria</taxon>
        <taxon>Bacillati</taxon>
        <taxon>Bacillota</taxon>
        <taxon>Bacilli</taxon>
        <taxon>Bacillales</taxon>
        <taxon>Bacillaceae</taxon>
        <taxon>Salicibibacter</taxon>
    </lineage>
</organism>
<keyword evidence="3 6" id="KW-0812">Transmembrane</keyword>
<dbReference type="AlphaFoldDB" id="A0A345BUQ2"/>
<keyword evidence="2" id="KW-1003">Cell membrane</keyword>
<feature type="transmembrane region" description="Helical" evidence="6">
    <location>
        <begin position="12"/>
        <end position="33"/>
    </location>
</feature>
<keyword evidence="8" id="KW-1185">Reference proteome</keyword>
<evidence type="ECO:0000256" key="5">
    <source>
        <dbReference type="ARBA" id="ARBA00023136"/>
    </source>
</evidence>
<dbReference type="GO" id="GO:0005436">
    <property type="term" value="F:sodium:phosphate symporter activity"/>
    <property type="evidence" value="ECO:0007669"/>
    <property type="project" value="InterPro"/>
</dbReference>
<proteinExistence type="predicted"/>
<evidence type="ECO:0000313" key="7">
    <source>
        <dbReference type="EMBL" id="AXF54683.1"/>
    </source>
</evidence>
<dbReference type="NCBIfam" id="NF037997">
    <property type="entry name" value="Na_Pi_symport"/>
    <property type="match status" value="1"/>
</dbReference>
<evidence type="ECO:0000256" key="3">
    <source>
        <dbReference type="ARBA" id="ARBA00022692"/>
    </source>
</evidence>
<dbReference type="PANTHER" id="PTHR10010:SF46">
    <property type="entry name" value="SODIUM-DEPENDENT PHOSPHATE TRANSPORT PROTEIN 2B"/>
    <property type="match status" value="1"/>
</dbReference>
<protein>
    <submittedName>
        <fullName evidence="7">Na/Pi cotransporter family protein</fullName>
    </submittedName>
</protein>
<evidence type="ECO:0000256" key="4">
    <source>
        <dbReference type="ARBA" id="ARBA00022989"/>
    </source>
</evidence>
<feature type="transmembrane region" description="Helical" evidence="6">
    <location>
        <begin position="215"/>
        <end position="238"/>
    </location>
</feature>
<dbReference type="PANTHER" id="PTHR10010">
    <property type="entry name" value="SOLUTE CARRIER FAMILY 34 SODIUM PHOSPHATE , MEMBER 2-RELATED"/>
    <property type="match status" value="1"/>
</dbReference>
<feature type="transmembrane region" description="Helical" evidence="6">
    <location>
        <begin position="135"/>
        <end position="158"/>
    </location>
</feature>
<dbReference type="KEGG" id="rue:DT065_00710"/>
<sequence>MKYGGRAMDYSLLIMIVYIFIFLFGVALIRTGLGQSPPKHVRTLIVNSTLHPFAGFFVGFAVTALLQSSSAVMVLAVSLVAAGIIPFRQTIGIMLGSNVGTTLTLEILVFSGETLGLLSLTAGILCLLLRARKLFLPGTILCGVGCMFLAMDGMSAWGQELTGQGWSDWLLENEGMSAGTAVLGGTIIATLIQSSTATIAIGIQMYANAFIQLDHAIAIMMGANIGTCLTAVLAALGAKRGAMQTAVANVFLNIGGVLLFLPLIGIFSHIITTIAVDPAAQVAHASVIFNLICSLLVLPFVHPFASFIERLTGGKST</sequence>
<gene>
    <name evidence="7" type="ORF">DT065_00710</name>
</gene>
<name>A0A345BUQ2_9BACI</name>
<dbReference type="InterPro" id="IPR003841">
    <property type="entry name" value="Na/Pi_transpt"/>
</dbReference>
<keyword evidence="5 6" id="KW-0472">Membrane</keyword>
<dbReference type="EMBL" id="CP031092">
    <property type="protein sequence ID" value="AXF54683.1"/>
    <property type="molecule type" value="Genomic_DNA"/>
</dbReference>